<evidence type="ECO:0000259" key="11">
    <source>
        <dbReference type="PROSITE" id="PS50287"/>
    </source>
</evidence>
<dbReference type="GO" id="GO:0006508">
    <property type="term" value="P:proteolysis"/>
    <property type="evidence" value="ECO:0007669"/>
    <property type="project" value="UniProtKB-KW"/>
</dbReference>
<evidence type="ECO:0000259" key="10">
    <source>
        <dbReference type="PROSITE" id="PS50240"/>
    </source>
</evidence>
<dbReference type="SMART" id="SM00202">
    <property type="entry name" value="SR"/>
    <property type="match status" value="1"/>
</dbReference>
<dbReference type="InterPro" id="IPR001190">
    <property type="entry name" value="SRCR"/>
</dbReference>
<dbReference type="OMA" id="GNWASAC"/>
<reference evidence="12" key="1">
    <citation type="submission" date="2025-08" db="UniProtKB">
        <authorList>
            <consortium name="Ensembl"/>
        </authorList>
    </citation>
    <scope>IDENTIFICATION</scope>
</reference>
<feature type="domain" description="SRCR" evidence="11">
    <location>
        <begin position="143"/>
        <end position="270"/>
    </location>
</feature>
<evidence type="ECO:0000256" key="6">
    <source>
        <dbReference type="PROSITE-ProRule" id="PRU00196"/>
    </source>
</evidence>
<proteinExistence type="predicted"/>
<dbReference type="Ensembl" id="ENSGMOT00000011638.2">
    <property type="protein sequence ID" value="ENSGMOP00000011331.2"/>
    <property type="gene ID" value="ENSGMOG00000010582.2"/>
</dbReference>
<evidence type="ECO:0000256" key="5">
    <source>
        <dbReference type="ARBA" id="ARBA00023180"/>
    </source>
</evidence>
<keyword evidence="13" id="KW-1185">Reference proteome</keyword>
<dbReference type="GO" id="GO:0016020">
    <property type="term" value="C:membrane"/>
    <property type="evidence" value="ECO:0007669"/>
    <property type="project" value="InterPro"/>
</dbReference>
<evidence type="ECO:0000313" key="13">
    <source>
        <dbReference type="Proteomes" id="UP000694546"/>
    </source>
</evidence>
<feature type="domain" description="Peptidase S1" evidence="10">
    <location>
        <begin position="244"/>
        <end position="472"/>
    </location>
</feature>
<name>A0A8C4ZE51_GADMO</name>
<dbReference type="CDD" id="cd00112">
    <property type="entry name" value="LDLa"/>
    <property type="match status" value="1"/>
</dbReference>
<keyword evidence="9" id="KW-0812">Transmembrane</keyword>
<protein>
    <recommendedName>
        <fullName evidence="14">Transmembrane protease serine 4-like</fullName>
    </recommendedName>
</protein>
<dbReference type="CDD" id="cd00190">
    <property type="entry name" value="Tryp_SPc"/>
    <property type="match status" value="1"/>
</dbReference>
<evidence type="ECO:0000256" key="3">
    <source>
        <dbReference type="ARBA" id="ARBA00022825"/>
    </source>
</evidence>
<evidence type="ECO:0008006" key="14">
    <source>
        <dbReference type="Google" id="ProtNLM"/>
    </source>
</evidence>
<dbReference type="SUPFAM" id="SSF57424">
    <property type="entry name" value="LDL receptor-like module"/>
    <property type="match status" value="1"/>
</dbReference>
<dbReference type="PROSITE" id="PS00135">
    <property type="entry name" value="TRYPSIN_SER"/>
    <property type="match status" value="1"/>
</dbReference>
<dbReference type="Pfam" id="PF00089">
    <property type="entry name" value="Trypsin"/>
    <property type="match status" value="1"/>
</dbReference>
<keyword evidence="9" id="KW-1133">Transmembrane helix</keyword>
<keyword evidence="2 7" id="KW-0378">Hydrolase</keyword>
<dbReference type="Pfam" id="PF15494">
    <property type="entry name" value="SRCR_2"/>
    <property type="match status" value="1"/>
</dbReference>
<dbReference type="InterPro" id="IPR036055">
    <property type="entry name" value="LDL_receptor-like_sf"/>
</dbReference>
<evidence type="ECO:0000256" key="9">
    <source>
        <dbReference type="SAM" id="Phobius"/>
    </source>
</evidence>
<evidence type="ECO:0000256" key="7">
    <source>
        <dbReference type="RuleBase" id="RU363034"/>
    </source>
</evidence>
<dbReference type="GO" id="GO:0004252">
    <property type="term" value="F:serine-type endopeptidase activity"/>
    <property type="evidence" value="ECO:0007669"/>
    <property type="project" value="InterPro"/>
</dbReference>
<evidence type="ECO:0000256" key="8">
    <source>
        <dbReference type="SAM" id="MobiDB-lite"/>
    </source>
</evidence>
<dbReference type="InterPro" id="IPR036772">
    <property type="entry name" value="SRCR-like_dom_sf"/>
</dbReference>
<evidence type="ECO:0000256" key="1">
    <source>
        <dbReference type="ARBA" id="ARBA00022670"/>
    </source>
</evidence>
<keyword evidence="4" id="KW-1015">Disulfide bond</keyword>
<dbReference type="PROSITE" id="PS50240">
    <property type="entry name" value="TRYPSIN_DOM"/>
    <property type="match status" value="1"/>
</dbReference>
<dbReference type="PRINTS" id="PR00722">
    <property type="entry name" value="CHYMOTRYPSIN"/>
</dbReference>
<dbReference type="PANTHER" id="PTHR24252">
    <property type="entry name" value="ACROSIN-RELATED"/>
    <property type="match status" value="1"/>
</dbReference>
<dbReference type="Gene3D" id="2.40.10.10">
    <property type="entry name" value="Trypsin-like serine proteases"/>
    <property type="match status" value="2"/>
</dbReference>
<dbReference type="InterPro" id="IPR018114">
    <property type="entry name" value="TRYPSIN_HIS"/>
</dbReference>
<dbReference type="InterPro" id="IPR043504">
    <property type="entry name" value="Peptidase_S1_PA_chymotrypsin"/>
</dbReference>
<dbReference type="InterPro" id="IPR009003">
    <property type="entry name" value="Peptidase_S1_PA"/>
</dbReference>
<dbReference type="GeneTree" id="ENSGT00940000158589"/>
<dbReference type="InterPro" id="IPR033116">
    <property type="entry name" value="TRYPSIN_SER"/>
</dbReference>
<keyword evidence="5" id="KW-0325">Glycoprotein</keyword>
<dbReference type="PROSITE" id="PS50287">
    <property type="entry name" value="SRCR_2"/>
    <property type="match status" value="1"/>
</dbReference>
<dbReference type="SUPFAM" id="SSF56487">
    <property type="entry name" value="SRCR-like"/>
    <property type="match status" value="1"/>
</dbReference>
<dbReference type="InterPro" id="IPR001254">
    <property type="entry name" value="Trypsin_dom"/>
</dbReference>
<feature type="compositionally biased region" description="Polar residues" evidence="8">
    <location>
        <begin position="7"/>
        <end position="37"/>
    </location>
</feature>
<reference evidence="12" key="2">
    <citation type="submission" date="2025-09" db="UniProtKB">
        <authorList>
            <consortium name="Ensembl"/>
        </authorList>
    </citation>
    <scope>IDENTIFICATION</scope>
</reference>
<feature type="transmembrane region" description="Helical" evidence="9">
    <location>
        <begin position="65"/>
        <end position="86"/>
    </location>
</feature>
<dbReference type="SUPFAM" id="SSF50494">
    <property type="entry name" value="Trypsin-like serine proteases"/>
    <property type="match status" value="1"/>
</dbReference>
<accession>A0A8C4ZE51</accession>
<comment type="caution">
    <text evidence="6">Lacks conserved residue(s) required for the propagation of feature annotation.</text>
</comment>
<dbReference type="SMART" id="SM00020">
    <property type="entry name" value="Tryp_SPc"/>
    <property type="match status" value="1"/>
</dbReference>
<dbReference type="InterPro" id="IPR002172">
    <property type="entry name" value="LDrepeatLR_classA_rpt"/>
</dbReference>
<organism evidence="12 13">
    <name type="scientific">Gadus morhua</name>
    <name type="common">Atlantic cod</name>
    <dbReference type="NCBI Taxonomy" id="8049"/>
    <lineage>
        <taxon>Eukaryota</taxon>
        <taxon>Metazoa</taxon>
        <taxon>Chordata</taxon>
        <taxon>Craniata</taxon>
        <taxon>Vertebrata</taxon>
        <taxon>Euteleostomi</taxon>
        <taxon>Actinopterygii</taxon>
        <taxon>Neopterygii</taxon>
        <taxon>Teleostei</taxon>
        <taxon>Neoteleostei</taxon>
        <taxon>Acanthomorphata</taxon>
        <taxon>Zeiogadaria</taxon>
        <taxon>Gadariae</taxon>
        <taxon>Gadiformes</taxon>
        <taxon>Gadoidei</taxon>
        <taxon>Gadidae</taxon>
        <taxon>Gadus</taxon>
    </lineage>
</organism>
<sequence>MSESRVHQTKQPSSGVLTKTQQADTQQPRDTTDPLNPLQQAVLRPGRHRKPMTPHRNTASKRKRVVLTVLTVIVVLGILVTAGYFIKQLIDTKYYFCKRSIKFIPLDKACDGTSDCTDGEDELTCVSSFTDNTTFPVRLITPAGVLQVYNEGAGWRSVCGDDWTEKHTATTCQQLGYTQNPQRTVLSVTALGASLSKGPFTAVQSGTGTSPIQTATIDRTECRTGQVISLTCSDCGQGGSEERIVGGTDALIQDWPWQVSLQQNGGHTCGGSLVSPRWVVSAAHCFTGTKREVGRWRAVTGKTYMSSLGGATVDRIVKNGRYGSNDYDIAMVRLSSPLSLGEGRRPVCLPPKDLGLIAGSPLVVTGWGYLEEKGKTSASLQKASIPLISREKCSSPAIYGSNITPRMICAGLLQGGVDACQGDSGGPLVRLSSSRWRLVGVVSWGVGCARQGRPGVYSNVDQLLNWIHSVMEENQ</sequence>
<dbReference type="AlphaFoldDB" id="A0A8C4ZE51"/>
<evidence type="ECO:0000256" key="4">
    <source>
        <dbReference type="ARBA" id="ARBA00023157"/>
    </source>
</evidence>
<dbReference type="Gene3D" id="3.10.250.10">
    <property type="entry name" value="SRCR-like domain"/>
    <property type="match status" value="1"/>
</dbReference>
<keyword evidence="3 7" id="KW-0720">Serine protease</keyword>
<keyword evidence="9" id="KW-0472">Membrane</keyword>
<evidence type="ECO:0000313" key="12">
    <source>
        <dbReference type="Ensembl" id="ENSGMOP00000011331.2"/>
    </source>
</evidence>
<keyword evidence="1 7" id="KW-0645">Protease</keyword>
<dbReference type="Gene3D" id="4.10.400.10">
    <property type="entry name" value="Low-density Lipoprotein Receptor"/>
    <property type="match status" value="1"/>
</dbReference>
<dbReference type="Pfam" id="PF00057">
    <property type="entry name" value="Ldl_recept_a"/>
    <property type="match status" value="1"/>
</dbReference>
<dbReference type="InterPro" id="IPR001314">
    <property type="entry name" value="Peptidase_S1A"/>
</dbReference>
<dbReference type="Proteomes" id="UP000694546">
    <property type="component" value="Chromosome 16"/>
</dbReference>
<dbReference type="PROSITE" id="PS00134">
    <property type="entry name" value="TRYPSIN_HIS"/>
    <property type="match status" value="1"/>
</dbReference>
<evidence type="ECO:0000256" key="2">
    <source>
        <dbReference type="ARBA" id="ARBA00022801"/>
    </source>
</evidence>
<gene>
    <name evidence="12" type="primary">tmprss4a</name>
</gene>
<dbReference type="PANTHER" id="PTHR24252:SF17">
    <property type="entry name" value="SUPPRESSOR OF TUMORIGENICITY 14 PROTEIN HOMOLOG-RELATED"/>
    <property type="match status" value="1"/>
</dbReference>
<feature type="region of interest" description="Disordered" evidence="8">
    <location>
        <begin position="1"/>
        <end position="37"/>
    </location>
</feature>